<protein>
    <submittedName>
        <fullName evidence="1">Uncharacterized protein</fullName>
    </submittedName>
</protein>
<evidence type="ECO:0000313" key="1">
    <source>
        <dbReference type="EMBL" id="UYO61825.1"/>
    </source>
</evidence>
<sequence length="57" mass="6415">MDKPHIETLCHKCHGDYLEAGFIVVKVPGQKFKDACTHCQSGQGWDYEVEAKEVNHG</sequence>
<accession>A0ABY6HBG2</accession>
<keyword evidence="2" id="KW-1185">Reference proteome</keyword>
<reference evidence="1" key="1">
    <citation type="submission" date="2021-11" db="EMBL/GenBank/DDBJ databases">
        <title>Isoprene-degrading acetogen.</title>
        <authorList>
            <person name="Yang Y."/>
            <person name="Jin H."/>
            <person name="Yan J."/>
        </authorList>
    </citation>
    <scope>NUCLEOTIDE SEQUENCE</scope>
    <source>
        <strain evidence="1">Berkeley</strain>
    </source>
</reference>
<dbReference type="EMBL" id="CP087994">
    <property type="protein sequence ID" value="UYO61825.1"/>
    <property type="molecule type" value="Genomic_DNA"/>
</dbReference>
<evidence type="ECO:0000313" key="2">
    <source>
        <dbReference type="Proteomes" id="UP001163550"/>
    </source>
</evidence>
<proteinExistence type="predicted"/>
<name>A0ABY6HBG2_9FIRM</name>
<dbReference type="Proteomes" id="UP001163550">
    <property type="component" value="Chromosome"/>
</dbReference>
<dbReference type="RefSeq" id="WP_263992620.1">
    <property type="nucleotide sequence ID" value="NZ_CP087994.1"/>
</dbReference>
<organism evidence="1 2">
    <name type="scientific">Acetobacterium wieringae</name>
    <dbReference type="NCBI Taxonomy" id="52694"/>
    <lineage>
        <taxon>Bacteria</taxon>
        <taxon>Bacillati</taxon>
        <taxon>Bacillota</taxon>
        <taxon>Clostridia</taxon>
        <taxon>Eubacteriales</taxon>
        <taxon>Eubacteriaceae</taxon>
        <taxon>Acetobacterium</taxon>
    </lineage>
</organism>
<gene>
    <name evidence="1" type="ORF">LNN31_13670</name>
</gene>